<dbReference type="STRING" id="1304284.L21TH_1762"/>
<evidence type="ECO:0000313" key="2">
    <source>
        <dbReference type="EMBL" id="EOD00186.1"/>
    </source>
</evidence>
<dbReference type="OrthoDB" id="1696612at2"/>
<feature type="domain" description="Regulatory protein YycH" evidence="1">
    <location>
        <begin position="4"/>
        <end position="394"/>
    </location>
</feature>
<dbReference type="InterPro" id="IPR042274">
    <property type="entry name" value="YycH/YycI_2"/>
</dbReference>
<dbReference type="Pfam" id="PF07435">
    <property type="entry name" value="YycH"/>
    <property type="match status" value="1"/>
</dbReference>
<evidence type="ECO:0000259" key="1">
    <source>
        <dbReference type="Pfam" id="PF07435"/>
    </source>
</evidence>
<sequence length="486" mass="56503">MNKERFKTLVLVSLVFVSFYLTQQVWAKLPYNLIPMSSNEPIEQNDNNDLLKVVSPEQYLITFGRSHTILYSELYCDEKYDLWNNVKTILKTCFQDKDIKVDSIENEETIKNESIRAIEAQFTEKVPLYIFLKMLEVDEANDIFNKINEIDRIYIPLNGGNFIVLSNGVDYLKVTSRNFDMSNISKEVVKIERNGYTKYYSLKDYLNVESNAYMALDKSVKAWRSVYYVKNEINVKNEAQIEQIAKEFFGKDLDYVRKIEEDNGSVIYVYNNEQVLKIFNDGIISYFNSLEHTVVERNLYISLKTAVDFISSHIGWPDDVYLSSIDQITSDGSKGYRIVFNYRIGGNPVILDNGKIEHPIVVEVFNDQIKTYKRFVRKIDMSKLIGTNIKPILSPLDIIGKSDNYNLIKENYKRQTGIKNEEINKSDLREKILSSINDIYMAYYDTCRQDYGQRLKSVWTININGTTYIFDAYSGECIKVIGGIKN</sequence>
<dbReference type="InterPro" id="IPR009996">
    <property type="entry name" value="YycH"/>
</dbReference>
<proteinExistence type="predicted"/>
<keyword evidence="3" id="KW-1185">Reference proteome</keyword>
<dbReference type="Proteomes" id="UP000013378">
    <property type="component" value="Unassembled WGS sequence"/>
</dbReference>
<name>R1CN98_9FIRM</name>
<dbReference type="eggNOG" id="COG4863">
    <property type="taxonomic scope" value="Bacteria"/>
</dbReference>
<comment type="caution">
    <text evidence="2">The sequence shown here is derived from an EMBL/GenBank/DDBJ whole genome shotgun (WGS) entry which is preliminary data.</text>
</comment>
<evidence type="ECO:0000313" key="3">
    <source>
        <dbReference type="Proteomes" id="UP000013378"/>
    </source>
</evidence>
<gene>
    <name evidence="2" type="ORF">L21TH_1762</name>
</gene>
<organism evidence="2 3">
    <name type="scientific">Caldisalinibacter kiritimatiensis</name>
    <dbReference type="NCBI Taxonomy" id="1304284"/>
    <lineage>
        <taxon>Bacteria</taxon>
        <taxon>Bacillati</taxon>
        <taxon>Bacillota</taxon>
        <taxon>Tissierellia</taxon>
        <taxon>Tissierellales</taxon>
        <taxon>Thermohalobacteraceae</taxon>
        <taxon>Caldisalinibacter</taxon>
    </lineage>
</organism>
<dbReference type="EMBL" id="ARZA01000202">
    <property type="protein sequence ID" value="EOD00186.1"/>
    <property type="molecule type" value="Genomic_DNA"/>
</dbReference>
<dbReference type="RefSeq" id="WP_006314393.1">
    <property type="nucleotide sequence ID" value="NZ_ARZA01000202.1"/>
</dbReference>
<dbReference type="AlphaFoldDB" id="R1CN98"/>
<protein>
    <recommendedName>
        <fullName evidence="1">Regulatory protein YycH domain-containing protein</fullName>
    </recommendedName>
</protein>
<accession>R1CN98</accession>
<reference evidence="2 3" key="1">
    <citation type="journal article" date="2015" name="Geomicrobiol. J.">
        <title>Caldisalinibacter kiritimatiensis gen. nov., sp. nov., a moderately thermohalophilic thiosulfate-reducing bacterium from a hypersaline microbial mat.</title>
        <authorList>
            <person name="Ben Hania W."/>
            <person name="Joseph M."/>
            <person name="Fiebig A."/>
            <person name="Bunk B."/>
            <person name="Klenk H.-P."/>
            <person name="Fardeau M.-L."/>
            <person name="Spring S."/>
        </authorList>
    </citation>
    <scope>NUCLEOTIDE SEQUENCE [LARGE SCALE GENOMIC DNA]</scope>
    <source>
        <strain evidence="2 3">L21-TH-D2</strain>
    </source>
</reference>
<dbReference type="Gene3D" id="3.30.310.160">
    <property type="entry name" value="YycH protein, domain 2"/>
    <property type="match status" value="1"/>
</dbReference>